<gene>
    <name evidence="1" type="ORF">S03H2_23291</name>
</gene>
<protein>
    <submittedName>
        <fullName evidence="1">Uncharacterized protein</fullName>
    </submittedName>
</protein>
<organism evidence="1">
    <name type="scientific">marine sediment metagenome</name>
    <dbReference type="NCBI Taxonomy" id="412755"/>
    <lineage>
        <taxon>unclassified sequences</taxon>
        <taxon>metagenomes</taxon>
        <taxon>ecological metagenomes</taxon>
    </lineage>
</organism>
<comment type="caution">
    <text evidence="1">The sequence shown here is derived from an EMBL/GenBank/DDBJ whole genome shotgun (WGS) entry which is preliminary data.</text>
</comment>
<dbReference type="EMBL" id="BARU01012701">
    <property type="protein sequence ID" value="GAH44015.1"/>
    <property type="molecule type" value="Genomic_DNA"/>
</dbReference>
<sequence>DSRDAIILIPRNPLTPGASYTVSITVSGQTHTWSFTVSSTAKTASVVNYELAPQLDSIGAFDK</sequence>
<name>X1GGU2_9ZZZZ</name>
<feature type="non-terminal residue" evidence="1">
    <location>
        <position position="1"/>
    </location>
</feature>
<reference evidence="1" key="1">
    <citation type="journal article" date="2014" name="Front. Microbiol.">
        <title>High frequency of phylogenetically diverse reductive dehalogenase-homologous genes in deep subseafloor sedimentary metagenomes.</title>
        <authorList>
            <person name="Kawai M."/>
            <person name="Futagami T."/>
            <person name="Toyoda A."/>
            <person name="Takaki Y."/>
            <person name="Nishi S."/>
            <person name="Hori S."/>
            <person name="Arai W."/>
            <person name="Tsubouchi T."/>
            <person name="Morono Y."/>
            <person name="Uchiyama I."/>
            <person name="Ito T."/>
            <person name="Fujiyama A."/>
            <person name="Inagaki F."/>
            <person name="Takami H."/>
        </authorList>
    </citation>
    <scope>NUCLEOTIDE SEQUENCE</scope>
    <source>
        <strain evidence="1">Expedition CK06-06</strain>
    </source>
</reference>
<dbReference type="AlphaFoldDB" id="X1GGU2"/>
<proteinExistence type="predicted"/>
<accession>X1GGU2</accession>
<evidence type="ECO:0000313" key="1">
    <source>
        <dbReference type="EMBL" id="GAH44015.1"/>
    </source>
</evidence>